<proteinExistence type="predicted"/>
<dbReference type="GO" id="GO:0004177">
    <property type="term" value="F:aminopeptidase activity"/>
    <property type="evidence" value="ECO:0007669"/>
    <property type="project" value="UniProtKB-KW"/>
</dbReference>
<organism evidence="3 4">
    <name type="scientific">Ferrimonas marina</name>
    <dbReference type="NCBI Taxonomy" id="299255"/>
    <lineage>
        <taxon>Bacteria</taxon>
        <taxon>Pseudomonadati</taxon>
        <taxon>Pseudomonadota</taxon>
        <taxon>Gammaproteobacteria</taxon>
        <taxon>Alteromonadales</taxon>
        <taxon>Ferrimonadaceae</taxon>
        <taxon>Ferrimonas</taxon>
    </lineage>
</organism>
<dbReference type="RefSeq" id="WP_067656446.1">
    <property type="nucleotide sequence ID" value="NZ_FQXG01000004.1"/>
</dbReference>
<keyword evidence="4" id="KW-1185">Reference proteome</keyword>
<dbReference type="InterPro" id="IPR001375">
    <property type="entry name" value="Peptidase_S9_cat"/>
</dbReference>
<reference evidence="4" key="1">
    <citation type="submission" date="2016-11" db="EMBL/GenBank/DDBJ databases">
        <authorList>
            <person name="Varghese N."/>
            <person name="Submissions S."/>
        </authorList>
    </citation>
    <scope>NUCLEOTIDE SEQUENCE [LARGE SCALE GENOMIC DNA]</scope>
    <source>
        <strain evidence="4">DSM 16917</strain>
    </source>
</reference>
<evidence type="ECO:0000259" key="2">
    <source>
        <dbReference type="Pfam" id="PF00326"/>
    </source>
</evidence>
<dbReference type="Proteomes" id="UP000184268">
    <property type="component" value="Unassembled WGS sequence"/>
</dbReference>
<sequence>MQRILSLLLVILAWGIQAAPAEIEHFSKNSQFHSVKISPDGKHLAVITPHEGKNVLAILAADTLKPTYLAKLDGNNQVGAYHWANDERVIFRLETFSSWYEQPRSNGEWLAVNVNGKRKKNIFGVNAGNSGLSSHVGRRNATMGSGQVVDLLPDEPKSVLIASTPFLEGKNPKPTLYKVNIYSGRKKQVARAPVPHGSFLTDHQGRARFSFGLNDKDQLEIYYREDDKAEWRLVAQSKAADSDFDFSPLAFADEHRVYALDRAGESRLGLYLMDMRDGSRELLYRDERVDPSDFYLSADGRKLYGLEVMPDVSEVVYIDNEAREAQLMRGLDAAFPDHQVRITSTTADGSKAIVVSYSAQDPGTFYLYDGSNNTVRHLTAARPWVKPTQSAQVKPISLTTRDGVEIHGYLTLPNGAKAEKLPLVVNPHGGPHGPRDEWGYNPETQLLASRGMAVLQVNFRGSGGYGKAFEESGYRKWGQEIQYDIIDATEYVIAQGIADPERICIYGASFGGYSALQSAVLAPELFACSVGFVGIYDMELMFKKGDTTESTMGMKILDKYLGSDKEQLRAFSPIHHLDKLKAAVMIIHGKEDVRAPIEHAYALRDGLEAIDYPYEWMVMEKEGHGFYNEDNRAEMYAELLGFLEQHLKL</sequence>
<dbReference type="EMBL" id="FQXG01000004">
    <property type="protein sequence ID" value="SHH72969.1"/>
    <property type="molecule type" value="Genomic_DNA"/>
</dbReference>
<dbReference type="SUPFAM" id="SSF53474">
    <property type="entry name" value="alpha/beta-Hydrolases"/>
    <property type="match status" value="1"/>
</dbReference>
<dbReference type="Pfam" id="PF00326">
    <property type="entry name" value="Peptidase_S9"/>
    <property type="match status" value="1"/>
</dbReference>
<feature type="domain" description="Peptidase S9 prolyl oligopeptidase catalytic" evidence="2">
    <location>
        <begin position="439"/>
        <end position="648"/>
    </location>
</feature>
<protein>
    <submittedName>
        <fullName evidence="3">Dipeptidyl aminopeptidase/acylaminoacyl peptidase</fullName>
    </submittedName>
</protein>
<dbReference type="InterPro" id="IPR011042">
    <property type="entry name" value="6-blade_b-propeller_TolB-like"/>
</dbReference>
<dbReference type="GO" id="GO:0004252">
    <property type="term" value="F:serine-type endopeptidase activity"/>
    <property type="evidence" value="ECO:0007669"/>
    <property type="project" value="InterPro"/>
</dbReference>
<dbReference type="STRING" id="299255.SAMN02745129_2708"/>
<dbReference type="PRINTS" id="PR00862">
    <property type="entry name" value="PROLIGOPTASE"/>
</dbReference>
<dbReference type="PANTHER" id="PTHR42776">
    <property type="entry name" value="SERINE PEPTIDASE S9 FAMILY MEMBER"/>
    <property type="match status" value="1"/>
</dbReference>
<evidence type="ECO:0000256" key="1">
    <source>
        <dbReference type="ARBA" id="ARBA00022801"/>
    </source>
</evidence>
<dbReference type="InterPro" id="IPR002470">
    <property type="entry name" value="Peptidase_S9A"/>
</dbReference>
<dbReference type="GO" id="GO:0006508">
    <property type="term" value="P:proteolysis"/>
    <property type="evidence" value="ECO:0007669"/>
    <property type="project" value="InterPro"/>
</dbReference>
<dbReference type="SUPFAM" id="SSF82171">
    <property type="entry name" value="DPP6 N-terminal domain-like"/>
    <property type="match status" value="1"/>
</dbReference>
<dbReference type="Gene3D" id="2.120.10.30">
    <property type="entry name" value="TolB, C-terminal domain"/>
    <property type="match status" value="1"/>
</dbReference>
<gene>
    <name evidence="3" type="ORF">SAMN02745129_2708</name>
</gene>
<dbReference type="PANTHER" id="PTHR42776:SF27">
    <property type="entry name" value="DIPEPTIDYL PEPTIDASE FAMILY MEMBER 6"/>
    <property type="match status" value="1"/>
</dbReference>
<evidence type="ECO:0000313" key="4">
    <source>
        <dbReference type="Proteomes" id="UP000184268"/>
    </source>
</evidence>
<keyword evidence="3" id="KW-0031">Aminopeptidase</keyword>
<dbReference type="Gene3D" id="3.40.50.1820">
    <property type="entry name" value="alpha/beta hydrolase"/>
    <property type="match status" value="1"/>
</dbReference>
<dbReference type="FunFam" id="3.40.50.1820:FF:000442">
    <property type="entry name" value="Subfamily S9C unassigned peptidase"/>
    <property type="match status" value="1"/>
</dbReference>
<dbReference type="AlphaFoldDB" id="A0A1M5VCI0"/>
<evidence type="ECO:0000313" key="3">
    <source>
        <dbReference type="EMBL" id="SHH72969.1"/>
    </source>
</evidence>
<dbReference type="InterPro" id="IPR029058">
    <property type="entry name" value="AB_hydrolase_fold"/>
</dbReference>
<dbReference type="OrthoDB" id="4269629at2"/>
<keyword evidence="1" id="KW-0378">Hydrolase</keyword>
<name>A0A1M5VCI0_9GAMM</name>
<keyword evidence="3" id="KW-0645">Protease</keyword>
<accession>A0A1M5VCI0</accession>